<dbReference type="InterPro" id="IPR007219">
    <property type="entry name" value="XnlR_reg_dom"/>
</dbReference>
<dbReference type="PANTHER" id="PTHR47785:SF1">
    <property type="entry name" value="TRANSCRIPTION FACTOR, PUTATIVE (AFU_ORTHOLOGUE AFUA_5G14530)-RELATED"/>
    <property type="match status" value="1"/>
</dbReference>
<accession>A0A2P6FH15</accession>
<name>A0A2P6FH15_9PEZI</name>
<evidence type="ECO:0000259" key="3">
    <source>
        <dbReference type="PROSITE" id="PS50048"/>
    </source>
</evidence>
<dbReference type="PROSITE" id="PS50048">
    <property type="entry name" value="ZN2_CY6_FUNGAL_2"/>
    <property type="match status" value="1"/>
</dbReference>
<dbReference type="RefSeq" id="XP_059320272.1">
    <property type="nucleotide sequence ID" value="XM_059464289.1"/>
</dbReference>
<keyword evidence="5" id="KW-1185">Reference proteome</keyword>
<evidence type="ECO:0000313" key="4">
    <source>
        <dbReference type="EMBL" id="PQM43944.1"/>
    </source>
</evidence>
<evidence type="ECO:0000313" key="5">
    <source>
        <dbReference type="Proteomes" id="UP000091956"/>
    </source>
</evidence>
<dbReference type="CDD" id="cd12148">
    <property type="entry name" value="fungal_TF_MHR"/>
    <property type="match status" value="1"/>
</dbReference>
<dbReference type="EMBL" id="KV460272">
    <property type="protein sequence ID" value="PQM43944.1"/>
    <property type="molecule type" value="Genomic_DNA"/>
</dbReference>
<dbReference type="GeneID" id="84234384"/>
<proteinExistence type="predicted"/>
<keyword evidence="1" id="KW-0479">Metal-binding</keyword>
<dbReference type="AlphaFoldDB" id="A0A2P6FH15"/>
<dbReference type="GO" id="GO:0008270">
    <property type="term" value="F:zinc ion binding"/>
    <property type="evidence" value="ECO:0007669"/>
    <property type="project" value="InterPro"/>
</dbReference>
<dbReference type="Gene3D" id="4.10.240.10">
    <property type="entry name" value="Zn(2)-C6 fungal-type DNA-binding domain"/>
    <property type="match status" value="1"/>
</dbReference>
<dbReference type="PANTHER" id="PTHR47785">
    <property type="entry name" value="ZN(II)2CYS6 TRANSCRIPTION FACTOR (EUROFUNG)-RELATED-RELATED"/>
    <property type="match status" value="1"/>
</dbReference>
<reference evidence="4 5" key="1">
    <citation type="submission" date="2016-03" db="EMBL/GenBank/DDBJ databases">
        <title>Comparative genomics of Pseudogymnoascus destructans, the fungus causing white-nose syndrome of bats.</title>
        <authorList>
            <person name="Palmer J.M."/>
            <person name="Drees K.P."/>
            <person name="Foster J.T."/>
            <person name="Lindner D.L."/>
        </authorList>
    </citation>
    <scope>NUCLEOTIDE SEQUENCE [LARGE SCALE GENOMIC DNA]</scope>
    <source>
        <strain evidence="4 5">UAMH 10579</strain>
    </source>
</reference>
<dbReference type="PROSITE" id="PS00463">
    <property type="entry name" value="ZN2_CY6_FUNGAL_1"/>
    <property type="match status" value="1"/>
</dbReference>
<protein>
    <recommendedName>
        <fullName evidence="3">Zn(2)-C6 fungal-type domain-containing protein</fullName>
    </recommendedName>
</protein>
<dbReference type="Pfam" id="PF00172">
    <property type="entry name" value="Zn_clus"/>
    <property type="match status" value="1"/>
</dbReference>
<keyword evidence="2" id="KW-0539">Nucleus</keyword>
<reference evidence="5" key="2">
    <citation type="journal article" date="2018" name="Nat. Commun.">
        <title>Extreme sensitivity to ultraviolet light in the fungal pathogen causing white-nose syndrome of bats.</title>
        <authorList>
            <person name="Palmer J.M."/>
            <person name="Drees K.P."/>
            <person name="Foster J.T."/>
            <person name="Lindner D.L."/>
        </authorList>
    </citation>
    <scope>NUCLEOTIDE SEQUENCE [LARGE SCALE GENOMIC DNA]</scope>
    <source>
        <strain evidence="5">UAMH 10579</strain>
    </source>
</reference>
<dbReference type="GO" id="GO:0003677">
    <property type="term" value="F:DNA binding"/>
    <property type="evidence" value="ECO:0007669"/>
    <property type="project" value="InterPro"/>
</dbReference>
<organism evidence="4 5">
    <name type="scientific">Pseudogymnoascus verrucosus</name>
    <dbReference type="NCBI Taxonomy" id="342668"/>
    <lineage>
        <taxon>Eukaryota</taxon>
        <taxon>Fungi</taxon>
        <taxon>Dikarya</taxon>
        <taxon>Ascomycota</taxon>
        <taxon>Pezizomycotina</taxon>
        <taxon>Leotiomycetes</taxon>
        <taxon>Thelebolales</taxon>
        <taxon>Thelebolaceae</taxon>
        <taxon>Pseudogymnoascus</taxon>
    </lineage>
</organism>
<feature type="domain" description="Zn(2)-C6 fungal-type" evidence="3">
    <location>
        <begin position="17"/>
        <end position="46"/>
    </location>
</feature>
<sequence length="642" mass="72359">MNRPRRPLLSRSRAAHACDVCRRRKIRCDGGQPCATCLSSNQECNYGAEAGPKGKSDLILDGVLRMERHLEEMSAIITSNVGMLGHRVLTDPAISPEVTHSHDIAERSSHHQSQSTTANDTQGVHNAVLSGLHTSTTESVLDWPHFDIFPSIRQNYIPIFQLEKSRSSLRTMTSTSVPYLRADEVQQVVEAFQSSINFFYPTMLKDKLLAVQHLVLSGNLDDSVSSCISLLVMALGCASQVVSLLFNAEALTPESLEYQLSQRRLAEIYFDGVLKRLYTTQLEISTESTQCLFFVALYFAYLQRPLQAWSYINTTAARCRLLLSYGSSNSPDENECLRRIFWSCYILESDYLAEFAALPESGIASIESTIPLPGQYNTHTITNRFTPATPLSPPSLLPLTIPRSEDEELSSLYFLACISMRRLLNRVHDMLYAATTGVSPSPSRFPTVVSELSHQLDEWRDLLPEPFKFSLDTEPTQTQHGGFLRQRYLTCRSVIYRPYLTWVLENWNSGASWENGGVSQEILSKCEICLQACILHIQNLRGYVHTIMIDMWICSMSMTGGMLILTASCRIPGLRDQVSEELLTLGSHLRGLFQQWSRVPGENDASRSPSVAQSLRMIGEIEDFIRQEYQARSDSREMTRNY</sequence>
<dbReference type="GO" id="GO:0000981">
    <property type="term" value="F:DNA-binding transcription factor activity, RNA polymerase II-specific"/>
    <property type="evidence" value="ECO:0007669"/>
    <property type="project" value="InterPro"/>
</dbReference>
<dbReference type="InterPro" id="IPR001138">
    <property type="entry name" value="Zn2Cys6_DnaBD"/>
</dbReference>
<evidence type="ECO:0000256" key="1">
    <source>
        <dbReference type="ARBA" id="ARBA00022723"/>
    </source>
</evidence>
<dbReference type="CDD" id="cd00067">
    <property type="entry name" value="GAL4"/>
    <property type="match status" value="1"/>
</dbReference>
<dbReference type="Pfam" id="PF04082">
    <property type="entry name" value="Fungal_trans"/>
    <property type="match status" value="1"/>
</dbReference>
<dbReference type="SMART" id="SM00066">
    <property type="entry name" value="GAL4"/>
    <property type="match status" value="1"/>
</dbReference>
<dbReference type="InterPro" id="IPR053181">
    <property type="entry name" value="EcdB-like_regulator"/>
</dbReference>
<dbReference type="SUPFAM" id="SSF57701">
    <property type="entry name" value="Zn2/Cys6 DNA-binding domain"/>
    <property type="match status" value="1"/>
</dbReference>
<dbReference type="InterPro" id="IPR036864">
    <property type="entry name" value="Zn2-C6_fun-type_DNA-bd_sf"/>
</dbReference>
<evidence type="ECO:0000256" key="2">
    <source>
        <dbReference type="ARBA" id="ARBA00023242"/>
    </source>
</evidence>
<dbReference type="Proteomes" id="UP000091956">
    <property type="component" value="Unassembled WGS sequence"/>
</dbReference>
<gene>
    <name evidence="4" type="ORF">VE01_10840</name>
</gene>
<dbReference type="GO" id="GO:0006351">
    <property type="term" value="P:DNA-templated transcription"/>
    <property type="evidence" value="ECO:0007669"/>
    <property type="project" value="InterPro"/>
</dbReference>